<name>A0A0F9LBB7_9ZZZZ</name>
<proteinExistence type="predicted"/>
<dbReference type="EMBL" id="LAZR01011504">
    <property type="protein sequence ID" value="KKM61330.1"/>
    <property type="molecule type" value="Genomic_DNA"/>
</dbReference>
<accession>A0A0F9LBB7</accession>
<comment type="caution">
    <text evidence="1">The sequence shown here is derived from an EMBL/GenBank/DDBJ whole genome shotgun (WGS) entry which is preliminary data.</text>
</comment>
<evidence type="ECO:0000313" key="1">
    <source>
        <dbReference type="EMBL" id="KKM61330.1"/>
    </source>
</evidence>
<protein>
    <submittedName>
        <fullName evidence="1">Uncharacterized protein</fullName>
    </submittedName>
</protein>
<dbReference type="AlphaFoldDB" id="A0A0F9LBB7"/>
<gene>
    <name evidence="1" type="ORF">LCGC14_1532800</name>
</gene>
<organism evidence="1">
    <name type="scientific">marine sediment metagenome</name>
    <dbReference type="NCBI Taxonomy" id="412755"/>
    <lineage>
        <taxon>unclassified sequences</taxon>
        <taxon>metagenomes</taxon>
        <taxon>ecological metagenomes</taxon>
    </lineage>
</organism>
<reference evidence="1" key="1">
    <citation type="journal article" date="2015" name="Nature">
        <title>Complex archaea that bridge the gap between prokaryotes and eukaryotes.</title>
        <authorList>
            <person name="Spang A."/>
            <person name="Saw J.H."/>
            <person name="Jorgensen S.L."/>
            <person name="Zaremba-Niedzwiedzka K."/>
            <person name="Martijn J."/>
            <person name="Lind A.E."/>
            <person name="van Eijk R."/>
            <person name="Schleper C."/>
            <person name="Guy L."/>
            <person name="Ettema T.J."/>
        </authorList>
    </citation>
    <scope>NUCLEOTIDE SEQUENCE</scope>
</reference>
<sequence>MERGIKKRKLKDKAQFQFYILCPECTNEIRGTSVKHVESNLDTHLKLKHMKGVRE</sequence>